<dbReference type="Gene3D" id="3.30.160.110">
    <property type="entry name" value="Siroheme synthase, domain 2"/>
    <property type="match status" value="1"/>
</dbReference>
<feature type="coiled-coil region" evidence="1">
    <location>
        <begin position="24"/>
        <end position="55"/>
    </location>
</feature>
<evidence type="ECO:0000256" key="1">
    <source>
        <dbReference type="SAM" id="Coils"/>
    </source>
</evidence>
<evidence type="ECO:0000313" key="2">
    <source>
        <dbReference type="EMBL" id="EOQ19676.1"/>
    </source>
</evidence>
<name>A0A9W5RBT8_BACCE</name>
<accession>A0A9W5RBT8</accession>
<reference evidence="2 3" key="1">
    <citation type="submission" date="2012-12" db="EMBL/GenBank/DDBJ databases">
        <title>The Genome Sequence of Bacillus cereus VD184.</title>
        <authorList>
            <consortium name="The Broad Institute Genome Sequencing Platform"/>
            <consortium name="The Broad Institute Genome Sequencing Center for Infectious Disease"/>
            <person name="Feldgarden M."/>
            <person name="Van der Auwera G.A."/>
            <person name="Mahillon J."/>
            <person name="Duprez V."/>
            <person name="Timmery S."/>
            <person name="Mattelet C."/>
            <person name="Dierick K."/>
            <person name="Sun M."/>
            <person name="Yu Z."/>
            <person name="Zhu L."/>
            <person name="Hu X."/>
            <person name="Shank E.B."/>
            <person name="Swiecicka I."/>
            <person name="Hansen B.M."/>
            <person name="Andrup L."/>
            <person name="Walker B."/>
            <person name="Young S.K."/>
            <person name="Zeng Q."/>
            <person name="Gargeya S."/>
            <person name="Fitzgerald M."/>
            <person name="Haas B."/>
            <person name="Abouelleil A."/>
            <person name="Alvarado L."/>
            <person name="Arachchi H.M."/>
            <person name="Berlin A.M."/>
            <person name="Chapman S.B."/>
            <person name="Dewar J."/>
            <person name="Goldberg J."/>
            <person name="Griggs A."/>
            <person name="Gujja S."/>
            <person name="Hansen M."/>
            <person name="Howarth C."/>
            <person name="Imamovic A."/>
            <person name="Larimer J."/>
            <person name="McCowan C."/>
            <person name="Murphy C."/>
            <person name="Neiman D."/>
            <person name="Pearson M."/>
            <person name="Priest M."/>
            <person name="Roberts A."/>
            <person name="Saif S."/>
            <person name="Shea T."/>
            <person name="Sisk P."/>
            <person name="Sykes S."/>
            <person name="Wortman J."/>
            <person name="Nusbaum C."/>
            <person name="Birren B."/>
        </authorList>
    </citation>
    <scope>NUCLEOTIDE SEQUENCE [LARGE SCALE GENOMIC DNA]</scope>
    <source>
        <strain evidence="2 3">VD184</strain>
    </source>
</reference>
<gene>
    <name evidence="2" type="ORF">IKC_04150</name>
</gene>
<comment type="caution">
    <text evidence="2">The sequence shown here is derived from an EMBL/GenBank/DDBJ whole genome shotgun (WGS) entry which is preliminary data.</text>
</comment>
<dbReference type="RefSeq" id="WP_016121649.1">
    <property type="nucleotide sequence ID" value="NZ_KB976820.1"/>
</dbReference>
<evidence type="ECO:0000313" key="3">
    <source>
        <dbReference type="Proteomes" id="UP000014028"/>
    </source>
</evidence>
<protein>
    <submittedName>
        <fullName evidence="2">Uncharacterized protein</fullName>
    </submittedName>
</protein>
<dbReference type="AlphaFoldDB" id="A0A9W5RBT8"/>
<sequence length="55" mass="6573">MDLHKFMTPKEVEELQKLRETLDNAFTKGKIEKTKEEIDRLLNKVEERLKKNKSA</sequence>
<dbReference type="EMBL" id="AHFK01000018">
    <property type="protein sequence ID" value="EOQ19676.1"/>
    <property type="molecule type" value="Genomic_DNA"/>
</dbReference>
<keyword evidence="1" id="KW-0175">Coiled coil</keyword>
<organism evidence="2 3">
    <name type="scientific">Bacillus cereus VD184</name>
    <dbReference type="NCBI Taxonomy" id="1053242"/>
    <lineage>
        <taxon>Bacteria</taxon>
        <taxon>Bacillati</taxon>
        <taxon>Bacillota</taxon>
        <taxon>Bacilli</taxon>
        <taxon>Bacillales</taxon>
        <taxon>Bacillaceae</taxon>
        <taxon>Bacillus</taxon>
        <taxon>Bacillus cereus group</taxon>
    </lineage>
</organism>
<dbReference type="Proteomes" id="UP000014028">
    <property type="component" value="Unassembled WGS sequence"/>
</dbReference>
<proteinExistence type="predicted"/>